<proteinExistence type="predicted"/>
<evidence type="ECO:0000313" key="2">
    <source>
        <dbReference type="Proteomes" id="UP000240429"/>
    </source>
</evidence>
<evidence type="ECO:0000313" key="1">
    <source>
        <dbReference type="EMBL" id="PSM41287.1"/>
    </source>
</evidence>
<reference evidence="1 2" key="1">
    <citation type="submission" date="2018-03" db="EMBL/GenBank/DDBJ databases">
        <title>Streptomyces dioscori sp. nov., a novel endophytic actinobacterium isolated from bulbil of Dioscorea bulbifera L.</title>
        <authorList>
            <person name="Zhikuan W."/>
        </authorList>
    </citation>
    <scope>NUCLEOTIDE SEQUENCE [LARGE SCALE GENOMIC DNA]</scope>
    <source>
        <strain evidence="1 2">A217</strain>
    </source>
</reference>
<sequence length="91" mass="10263">MTPALLAITLILGVTFCYVGVCASSPFGNCRKCRGMGHAIKTDRKGRPKRGKDCRRCHATGKRIRVGRWLYNRWARIYRSGTDTPHPEGTR</sequence>
<dbReference type="RefSeq" id="WP_107018328.1">
    <property type="nucleotide sequence ID" value="NZ_KZ679045.1"/>
</dbReference>
<organism evidence="1 2">
    <name type="scientific">Streptomyces dioscori</name>
    <dbReference type="NCBI Taxonomy" id="2109333"/>
    <lineage>
        <taxon>Bacteria</taxon>
        <taxon>Bacillati</taxon>
        <taxon>Actinomycetota</taxon>
        <taxon>Actinomycetes</taxon>
        <taxon>Kitasatosporales</taxon>
        <taxon>Streptomycetaceae</taxon>
        <taxon>Streptomyces</taxon>
        <taxon>Streptomyces aurantiacus group</taxon>
    </lineage>
</organism>
<gene>
    <name evidence="1" type="ORF">C6Y14_21090</name>
</gene>
<dbReference type="EMBL" id="PYBJ01000014">
    <property type="protein sequence ID" value="PSM41287.1"/>
    <property type="molecule type" value="Genomic_DNA"/>
</dbReference>
<protein>
    <submittedName>
        <fullName evidence="1">Uncharacterized protein</fullName>
    </submittedName>
</protein>
<keyword evidence="2" id="KW-1185">Reference proteome</keyword>
<dbReference type="Proteomes" id="UP000240429">
    <property type="component" value="Unassembled WGS sequence"/>
</dbReference>
<name>A0A2P8Q4W7_9ACTN</name>
<dbReference type="AlphaFoldDB" id="A0A2P8Q4W7"/>
<comment type="caution">
    <text evidence="1">The sequence shown here is derived from an EMBL/GenBank/DDBJ whole genome shotgun (WGS) entry which is preliminary data.</text>
</comment>
<accession>A0A2P8Q4W7</accession>
<dbReference type="OrthoDB" id="3539102at2"/>